<dbReference type="PANTHER" id="PTHR36154">
    <property type="entry name" value="DNA-BINDING TRANSCRIPTIONAL ACTIVATOR ALPA"/>
    <property type="match status" value="1"/>
</dbReference>
<evidence type="ECO:0000313" key="1">
    <source>
        <dbReference type="EMBL" id="MDM5138764.1"/>
    </source>
</evidence>
<dbReference type="Gene3D" id="1.10.238.160">
    <property type="match status" value="1"/>
</dbReference>
<dbReference type="AlphaFoldDB" id="A0AAW7HUP7"/>
<dbReference type="PANTHER" id="PTHR36154:SF1">
    <property type="entry name" value="DNA-BINDING TRANSCRIPTIONAL ACTIVATOR ALPA"/>
    <property type="match status" value="1"/>
</dbReference>
<reference evidence="1" key="1">
    <citation type="submission" date="2023-08" db="EMBL/GenBank/DDBJ databases">
        <title>WGS of Aeromonas isolates.</title>
        <authorList>
            <person name="Lee H."/>
        </authorList>
    </citation>
    <scope>NUCLEOTIDE SEQUENCE</scope>
    <source>
        <strain evidence="1">SL22</strain>
    </source>
</reference>
<name>A0AAW7HUP7_9GAMM</name>
<accession>A0AAW7HUP7</accession>
<sequence length="71" mass="8151">MTLETVDRIIRMTELTKLISLARSTIYDKLNAKSPRHDPSFPRAVKLGASAIGWRQSEIHQWITTRSKNSQ</sequence>
<dbReference type="RefSeq" id="WP_213393772.1">
    <property type="nucleotide sequence ID" value="NZ_JAOPLV010000001.1"/>
</dbReference>
<dbReference type="InterPro" id="IPR052931">
    <property type="entry name" value="Prophage_regulatory_activator"/>
</dbReference>
<dbReference type="EMBL" id="JAOPLV010000001">
    <property type="protein sequence ID" value="MDM5138764.1"/>
    <property type="molecule type" value="Genomic_DNA"/>
</dbReference>
<dbReference type="InterPro" id="IPR010260">
    <property type="entry name" value="AlpA"/>
</dbReference>
<organism evidence="1 2">
    <name type="scientific">Aeromonas bestiarum</name>
    <dbReference type="NCBI Taxonomy" id="105751"/>
    <lineage>
        <taxon>Bacteria</taxon>
        <taxon>Pseudomonadati</taxon>
        <taxon>Pseudomonadota</taxon>
        <taxon>Gammaproteobacteria</taxon>
        <taxon>Aeromonadales</taxon>
        <taxon>Aeromonadaceae</taxon>
        <taxon>Aeromonas</taxon>
    </lineage>
</organism>
<dbReference type="Proteomes" id="UP001168216">
    <property type="component" value="Unassembled WGS sequence"/>
</dbReference>
<comment type="caution">
    <text evidence="1">The sequence shown here is derived from an EMBL/GenBank/DDBJ whole genome shotgun (WGS) entry which is preliminary data.</text>
</comment>
<protein>
    <submittedName>
        <fullName evidence="1">AlpA family phage regulatory protein</fullName>
    </submittedName>
</protein>
<evidence type="ECO:0000313" key="2">
    <source>
        <dbReference type="Proteomes" id="UP001168216"/>
    </source>
</evidence>
<proteinExistence type="predicted"/>
<gene>
    <name evidence="1" type="ORF">OB959_02960</name>
</gene>
<dbReference type="Pfam" id="PF05930">
    <property type="entry name" value="Phage_AlpA"/>
    <property type="match status" value="1"/>
</dbReference>